<comment type="caution">
    <text evidence="3">The sequence shown here is derived from an EMBL/GenBank/DDBJ whole genome shotgun (WGS) entry which is preliminary data.</text>
</comment>
<sequence>MHVPSTQFPSTKVYIGMKLATLALVGSALAIENAAVYKQSVYESTTIPQNDAVLNLAFDFGISRYYNVENVENLDNIMLANSIKDENKEKKLIIIVNGVEHPSRLFTKYNKEPSFNVEIKDDRKANEFKSFIKDIPNKVYGIKSALGYHINKLSDEITVVSPSTKKINYLHQLWNKYFHEAETNKVESFWNGLKGSLSEQGESILKINKRSMDHINDESFINELTQLEFFLADESNIENDVIINLDSLLSIYKKTGLTQTYEICLNMISRLINEKITTLNVDSTVIALPIDQSLQTLKDKQTVQSSQYSKRSTEYLFKSKRSGSLCFSNQLACIESTDSCSGHGICTLVGDCYKCLCSATKDDSGKQTTYWTGNSCEKIDYSAQFNLLFWTTIILIATIVSGVKLMYKAGEEELPGVLLAATVNNKKNN</sequence>
<dbReference type="AlphaFoldDB" id="A0A4T0X116"/>
<keyword evidence="4" id="KW-1185">Reference proteome</keyword>
<evidence type="ECO:0000259" key="2">
    <source>
        <dbReference type="Pfam" id="PF12955"/>
    </source>
</evidence>
<evidence type="ECO:0000313" key="3">
    <source>
        <dbReference type="EMBL" id="TID28387.1"/>
    </source>
</evidence>
<name>A0A4T0X116_9ASCO</name>
<protein>
    <recommendedName>
        <fullName evidence="2">Vacuolar sorting protein Vps3844 C-terminal domain-containing protein</fullName>
    </recommendedName>
</protein>
<keyword evidence="1" id="KW-0812">Transmembrane</keyword>
<gene>
    <name evidence="3" type="ORF">CANINC_002565</name>
</gene>
<evidence type="ECO:0000256" key="1">
    <source>
        <dbReference type="SAM" id="Phobius"/>
    </source>
</evidence>
<dbReference type="InterPro" id="IPR024382">
    <property type="entry name" value="Vps3844_C"/>
</dbReference>
<accession>A0A4T0X116</accession>
<dbReference type="GO" id="GO:0005783">
    <property type="term" value="C:endoplasmic reticulum"/>
    <property type="evidence" value="ECO:0007669"/>
    <property type="project" value="TreeGrafter"/>
</dbReference>
<evidence type="ECO:0000313" key="4">
    <source>
        <dbReference type="Proteomes" id="UP000307173"/>
    </source>
</evidence>
<feature type="domain" description="Vacuolar sorting protein Vps3844 C-terminal" evidence="2">
    <location>
        <begin position="326"/>
        <end position="420"/>
    </location>
</feature>
<keyword evidence="1" id="KW-0472">Membrane</keyword>
<reference evidence="3 4" key="1">
    <citation type="journal article" date="2019" name="Front. Genet.">
        <title>Whole-Genome Sequencing of the Opportunistic Yeast Pathogen Candida inconspicua Uncovers Its Hybrid Origin.</title>
        <authorList>
            <person name="Mixao V."/>
            <person name="Hansen A.P."/>
            <person name="Saus E."/>
            <person name="Boekhout T."/>
            <person name="Lass-Florl C."/>
            <person name="Gabaldon T."/>
        </authorList>
    </citation>
    <scope>NUCLEOTIDE SEQUENCE [LARGE SCALE GENOMIC DNA]</scope>
    <source>
        <strain evidence="3 4">CBS 180</strain>
    </source>
</reference>
<feature type="transmembrane region" description="Helical" evidence="1">
    <location>
        <begin position="387"/>
        <end position="407"/>
    </location>
</feature>
<dbReference type="Proteomes" id="UP000307173">
    <property type="component" value="Unassembled WGS sequence"/>
</dbReference>
<dbReference type="PANTHER" id="PTHR36853:SF1">
    <property type="entry name" value="DUF3844 DOMAIN-CONTAINING PROTEIN"/>
    <property type="match status" value="1"/>
</dbReference>
<proteinExistence type="predicted"/>
<keyword evidence="1" id="KW-1133">Transmembrane helix</keyword>
<dbReference type="STRING" id="52247.A0A4T0X116"/>
<dbReference type="Pfam" id="PF12955">
    <property type="entry name" value="Vps3844_C"/>
    <property type="match status" value="1"/>
</dbReference>
<dbReference type="EMBL" id="SELW01000405">
    <property type="protein sequence ID" value="TID28387.1"/>
    <property type="molecule type" value="Genomic_DNA"/>
</dbReference>
<organism evidence="3 4">
    <name type="scientific">Pichia inconspicua</name>
    <dbReference type="NCBI Taxonomy" id="52247"/>
    <lineage>
        <taxon>Eukaryota</taxon>
        <taxon>Fungi</taxon>
        <taxon>Dikarya</taxon>
        <taxon>Ascomycota</taxon>
        <taxon>Saccharomycotina</taxon>
        <taxon>Pichiomycetes</taxon>
        <taxon>Pichiales</taxon>
        <taxon>Pichiaceae</taxon>
        <taxon>Pichia</taxon>
    </lineage>
</organism>
<dbReference type="OrthoDB" id="5583277at2759"/>
<dbReference type="PANTHER" id="PTHR36853">
    <property type="entry name" value="EXPRESSED PROTEIN"/>
    <property type="match status" value="1"/>
</dbReference>
<dbReference type="InterPro" id="IPR053065">
    <property type="entry name" value="Archenteron_Induction-Rel"/>
</dbReference>